<evidence type="ECO:0000256" key="1">
    <source>
        <dbReference type="ARBA" id="ARBA00023122"/>
    </source>
</evidence>
<dbReference type="AlphaFoldDB" id="A0A845AQ09"/>
<accession>A0A845AQ09</accession>
<dbReference type="Gene3D" id="3.10.580.10">
    <property type="entry name" value="CBS-domain"/>
    <property type="match status" value="1"/>
</dbReference>
<dbReference type="InterPro" id="IPR046342">
    <property type="entry name" value="CBS_dom_sf"/>
</dbReference>
<evidence type="ECO:0000259" key="3">
    <source>
        <dbReference type="PROSITE" id="PS51371"/>
    </source>
</evidence>
<comment type="caution">
    <text evidence="4">The sequence shown here is derived from an EMBL/GenBank/DDBJ whole genome shotgun (WGS) entry which is preliminary data.</text>
</comment>
<dbReference type="PANTHER" id="PTHR43080:SF2">
    <property type="entry name" value="CBS DOMAIN-CONTAINING PROTEIN"/>
    <property type="match status" value="1"/>
</dbReference>
<dbReference type="InterPro" id="IPR000644">
    <property type="entry name" value="CBS_dom"/>
</dbReference>
<keyword evidence="1 2" id="KW-0129">CBS domain</keyword>
<name>A0A845AQ09_9SPHN</name>
<dbReference type="EMBL" id="WTYE01000001">
    <property type="protein sequence ID" value="MXP30961.1"/>
    <property type="molecule type" value="Genomic_DNA"/>
</dbReference>
<gene>
    <name evidence="4" type="ORF">GRI94_03885</name>
    <name evidence="5" type="ORF">GRI94_17975</name>
</gene>
<sequence length="143" mass="15498">MEIAQLIAGRNPSDIVTCEAGQPVREAVAILAEKRIGALPVMEDGRIAGIFSERDVIYRMADEGTACLEKLVGQVMTAPAITVEKSSKVDEALSLMTKRRIRHLPVTDNGAFAGFVSIGDLVKSRIDEVEHEAAAMRDYIQTA</sequence>
<dbReference type="SMART" id="SM00116">
    <property type="entry name" value="CBS"/>
    <property type="match status" value="2"/>
</dbReference>
<dbReference type="InterPro" id="IPR044725">
    <property type="entry name" value="CBSX3_CBS_dom"/>
</dbReference>
<evidence type="ECO:0000313" key="6">
    <source>
        <dbReference type="Proteomes" id="UP000446786"/>
    </source>
</evidence>
<keyword evidence="6" id="KW-1185">Reference proteome</keyword>
<organism evidence="4 6">
    <name type="scientific">Parerythrobacter jejuensis</name>
    <dbReference type="NCBI Taxonomy" id="795812"/>
    <lineage>
        <taxon>Bacteria</taxon>
        <taxon>Pseudomonadati</taxon>
        <taxon>Pseudomonadota</taxon>
        <taxon>Alphaproteobacteria</taxon>
        <taxon>Sphingomonadales</taxon>
        <taxon>Erythrobacteraceae</taxon>
        <taxon>Parerythrobacter</taxon>
    </lineage>
</organism>
<dbReference type="SUPFAM" id="SSF54631">
    <property type="entry name" value="CBS-domain pair"/>
    <property type="match status" value="1"/>
</dbReference>
<evidence type="ECO:0000256" key="2">
    <source>
        <dbReference type="PROSITE-ProRule" id="PRU00703"/>
    </source>
</evidence>
<dbReference type="InterPro" id="IPR051257">
    <property type="entry name" value="Diverse_CBS-Domain"/>
</dbReference>
<dbReference type="Proteomes" id="UP000446786">
    <property type="component" value="Unassembled WGS sequence"/>
</dbReference>
<dbReference type="RefSeq" id="WP_160778450.1">
    <property type="nucleotide sequence ID" value="NZ_BAAAZF010000001.1"/>
</dbReference>
<feature type="domain" description="CBS" evidence="3">
    <location>
        <begin position="10"/>
        <end position="67"/>
    </location>
</feature>
<protein>
    <submittedName>
        <fullName evidence="4">CBS domain-containing protein</fullName>
    </submittedName>
</protein>
<evidence type="ECO:0000313" key="4">
    <source>
        <dbReference type="EMBL" id="MXP30961.1"/>
    </source>
</evidence>
<dbReference type="OrthoDB" id="9807125at2"/>
<feature type="domain" description="CBS" evidence="3">
    <location>
        <begin position="76"/>
        <end position="133"/>
    </location>
</feature>
<dbReference type="EMBL" id="WTYE01000001">
    <property type="protein sequence ID" value="MXP33721.1"/>
    <property type="molecule type" value="Genomic_DNA"/>
</dbReference>
<reference evidence="4 6" key="1">
    <citation type="submission" date="2019-12" db="EMBL/GenBank/DDBJ databases">
        <title>Genomic-based taxomic classification of the family Erythrobacteraceae.</title>
        <authorList>
            <person name="Xu L."/>
        </authorList>
    </citation>
    <scope>NUCLEOTIDE SEQUENCE [LARGE SCALE GENOMIC DNA]</scope>
    <source>
        <strain evidence="4 6">JCM 16677</strain>
    </source>
</reference>
<dbReference type="CDD" id="cd04623">
    <property type="entry name" value="CBS_pair_bac_euk"/>
    <property type="match status" value="1"/>
</dbReference>
<evidence type="ECO:0000313" key="5">
    <source>
        <dbReference type="EMBL" id="MXP33721.1"/>
    </source>
</evidence>
<dbReference type="PROSITE" id="PS51371">
    <property type="entry name" value="CBS"/>
    <property type="match status" value="2"/>
</dbReference>
<dbReference type="Pfam" id="PF00571">
    <property type="entry name" value="CBS"/>
    <property type="match status" value="2"/>
</dbReference>
<proteinExistence type="predicted"/>
<dbReference type="PANTHER" id="PTHR43080">
    <property type="entry name" value="CBS DOMAIN-CONTAINING PROTEIN CBSX3, MITOCHONDRIAL"/>
    <property type="match status" value="1"/>
</dbReference>